<dbReference type="InterPro" id="IPR050493">
    <property type="entry name" value="FAD-dep_Monooxygenase_BioMet"/>
</dbReference>
<protein>
    <submittedName>
        <fullName evidence="4">FAD-dependent oxidoreductase</fullName>
    </submittedName>
</protein>
<dbReference type="Pfam" id="PF01494">
    <property type="entry name" value="FAD_binding_3"/>
    <property type="match status" value="1"/>
</dbReference>
<dbReference type="EMBL" id="BAABHM010000007">
    <property type="protein sequence ID" value="GAA4694836.1"/>
    <property type="molecule type" value="Genomic_DNA"/>
</dbReference>
<evidence type="ECO:0000313" key="4">
    <source>
        <dbReference type="EMBL" id="GAA4694836.1"/>
    </source>
</evidence>
<dbReference type="PANTHER" id="PTHR13789:SF309">
    <property type="entry name" value="PUTATIVE (AFU_ORTHOLOGUE AFUA_6G14510)-RELATED"/>
    <property type="match status" value="1"/>
</dbReference>
<keyword evidence="1" id="KW-0560">Oxidoreductase</keyword>
<dbReference type="InterPro" id="IPR002938">
    <property type="entry name" value="FAD-bd"/>
</dbReference>
<dbReference type="SUPFAM" id="SSF51905">
    <property type="entry name" value="FAD/NAD(P)-binding domain"/>
    <property type="match status" value="1"/>
</dbReference>
<evidence type="ECO:0000259" key="3">
    <source>
        <dbReference type="Pfam" id="PF01494"/>
    </source>
</evidence>
<evidence type="ECO:0000256" key="2">
    <source>
        <dbReference type="ARBA" id="ARBA00023033"/>
    </source>
</evidence>
<dbReference type="Gene3D" id="3.50.50.60">
    <property type="entry name" value="FAD/NAD(P)-binding domain"/>
    <property type="match status" value="1"/>
</dbReference>
<sequence>MKFAPPSANRCLVCCNLPGIDGFIPSVDPPPDQGVTVSAVQNVGIVGAGAAGLATAILLAEAGADVVVYEAKPTLGALGSGITLQGNALRALDRLGVWDQVRERSFSFDLLGIRAPGPEAPLVAEMPDNKMGGPDYPATAGMYRPDLAEIMLARARELGATVRSGTRVTALTQTDGAVTLALETDAGAEQVTHELVVGADGLNSAVRDLIGIETRPEPNGMGIFRAFVRRPAEADHTELVFGGPSYIAGFCPTGEDTMYAYLVEDKQDRQGMTPEEGSKIMAEMARPYGAHWNAIRAQLEEGVEHLNYTWFTSHVVAEPWNRGRVVIIGDAAHSCPPTVAQGAAQALEDALVLGDVLTRHATVSDELWAEFHERRVPRATTVVEASNQIASWLLAHERGDVQGMHTTISDLVSQEP</sequence>
<dbReference type="PANTHER" id="PTHR13789">
    <property type="entry name" value="MONOOXYGENASE"/>
    <property type="match status" value="1"/>
</dbReference>
<dbReference type="InterPro" id="IPR036188">
    <property type="entry name" value="FAD/NAD-bd_sf"/>
</dbReference>
<organism evidence="4 5">
    <name type="scientific">Promicromonospora umidemergens</name>
    <dbReference type="NCBI Taxonomy" id="629679"/>
    <lineage>
        <taxon>Bacteria</taxon>
        <taxon>Bacillati</taxon>
        <taxon>Actinomycetota</taxon>
        <taxon>Actinomycetes</taxon>
        <taxon>Micrococcales</taxon>
        <taxon>Promicromonosporaceae</taxon>
        <taxon>Promicromonospora</taxon>
    </lineage>
</organism>
<feature type="domain" description="FAD-binding" evidence="3">
    <location>
        <begin position="42"/>
        <end position="385"/>
    </location>
</feature>
<keyword evidence="2" id="KW-0503">Monooxygenase</keyword>
<evidence type="ECO:0000256" key="1">
    <source>
        <dbReference type="ARBA" id="ARBA00023002"/>
    </source>
</evidence>
<gene>
    <name evidence="4" type="ORF">GCM10023198_13310</name>
</gene>
<comment type="caution">
    <text evidence="4">The sequence shown here is derived from an EMBL/GenBank/DDBJ whole genome shotgun (WGS) entry which is preliminary data.</text>
</comment>
<dbReference type="Proteomes" id="UP001500843">
    <property type="component" value="Unassembled WGS sequence"/>
</dbReference>
<evidence type="ECO:0000313" key="5">
    <source>
        <dbReference type="Proteomes" id="UP001500843"/>
    </source>
</evidence>
<name>A0ABP8WSM8_9MICO</name>
<proteinExistence type="predicted"/>
<reference evidence="5" key="1">
    <citation type="journal article" date="2019" name="Int. J. Syst. Evol. Microbiol.">
        <title>The Global Catalogue of Microorganisms (GCM) 10K type strain sequencing project: providing services to taxonomists for standard genome sequencing and annotation.</title>
        <authorList>
            <consortium name="The Broad Institute Genomics Platform"/>
            <consortium name="The Broad Institute Genome Sequencing Center for Infectious Disease"/>
            <person name="Wu L."/>
            <person name="Ma J."/>
        </authorList>
    </citation>
    <scope>NUCLEOTIDE SEQUENCE [LARGE SCALE GENOMIC DNA]</scope>
    <source>
        <strain evidence="5">JCM 17975</strain>
    </source>
</reference>
<dbReference type="PRINTS" id="PR00420">
    <property type="entry name" value="RNGMNOXGNASE"/>
</dbReference>
<accession>A0ABP8WSM8</accession>
<keyword evidence="5" id="KW-1185">Reference proteome</keyword>